<evidence type="ECO:0000313" key="2">
    <source>
        <dbReference type="EMBL" id="KAJ1110389.1"/>
    </source>
</evidence>
<dbReference type="EMBL" id="JANPWB010000013">
    <property type="protein sequence ID" value="KAJ1110389.1"/>
    <property type="molecule type" value="Genomic_DNA"/>
</dbReference>
<sequence>MYIVIFGGEFSERRGSLVRSSRHAPRLMPKLSDRGIGKHHGIRGPGKDDVQQFRADKQRFYEQFYEHNYQP</sequence>
<dbReference type="AlphaFoldDB" id="A0AAV7N6R5"/>
<evidence type="ECO:0000256" key="1">
    <source>
        <dbReference type="SAM" id="MobiDB-lite"/>
    </source>
</evidence>
<comment type="caution">
    <text evidence="2">The sequence shown here is derived from an EMBL/GenBank/DDBJ whole genome shotgun (WGS) entry which is preliminary data.</text>
</comment>
<dbReference type="Proteomes" id="UP001066276">
    <property type="component" value="Chromosome 9"/>
</dbReference>
<proteinExistence type="predicted"/>
<reference evidence="2" key="1">
    <citation type="journal article" date="2022" name="bioRxiv">
        <title>Sequencing and chromosome-scale assembly of the giantPleurodeles waltlgenome.</title>
        <authorList>
            <person name="Brown T."/>
            <person name="Elewa A."/>
            <person name="Iarovenko S."/>
            <person name="Subramanian E."/>
            <person name="Araus A.J."/>
            <person name="Petzold A."/>
            <person name="Susuki M."/>
            <person name="Suzuki K.-i.T."/>
            <person name="Hayashi T."/>
            <person name="Toyoda A."/>
            <person name="Oliveira C."/>
            <person name="Osipova E."/>
            <person name="Leigh N.D."/>
            <person name="Simon A."/>
            <person name="Yun M.H."/>
        </authorList>
    </citation>
    <scope>NUCLEOTIDE SEQUENCE</scope>
    <source>
        <strain evidence="2">20211129_DDA</strain>
        <tissue evidence="2">Liver</tissue>
    </source>
</reference>
<feature type="region of interest" description="Disordered" evidence="1">
    <location>
        <begin position="21"/>
        <end position="49"/>
    </location>
</feature>
<gene>
    <name evidence="2" type="ORF">NDU88_007741</name>
</gene>
<keyword evidence="3" id="KW-1185">Reference proteome</keyword>
<organism evidence="2 3">
    <name type="scientific">Pleurodeles waltl</name>
    <name type="common">Iberian ribbed newt</name>
    <dbReference type="NCBI Taxonomy" id="8319"/>
    <lineage>
        <taxon>Eukaryota</taxon>
        <taxon>Metazoa</taxon>
        <taxon>Chordata</taxon>
        <taxon>Craniata</taxon>
        <taxon>Vertebrata</taxon>
        <taxon>Euteleostomi</taxon>
        <taxon>Amphibia</taxon>
        <taxon>Batrachia</taxon>
        <taxon>Caudata</taxon>
        <taxon>Salamandroidea</taxon>
        <taxon>Salamandridae</taxon>
        <taxon>Pleurodelinae</taxon>
        <taxon>Pleurodeles</taxon>
    </lineage>
</organism>
<evidence type="ECO:0000313" key="3">
    <source>
        <dbReference type="Proteomes" id="UP001066276"/>
    </source>
</evidence>
<accession>A0AAV7N6R5</accession>
<protein>
    <submittedName>
        <fullName evidence="2">Uncharacterized protein</fullName>
    </submittedName>
</protein>
<name>A0AAV7N6R5_PLEWA</name>